<feature type="region of interest" description="Disordered" evidence="1">
    <location>
        <begin position="100"/>
        <end position="164"/>
    </location>
</feature>
<evidence type="ECO:0000313" key="2">
    <source>
        <dbReference type="EMBL" id="CAB0013261.1"/>
    </source>
</evidence>
<dbReference type="EMBL" id="CADCXU010026401">
    <property type="protein sequence ID" value="CAB0013261.1"/>
    <property type="molecule type" value="Genomic_DNA"/>
</dbReference>
<feature type="non-terminal residue" evidence="2">
    <location>
        <position position="164"/>
    </location>
</feature>
<evidence type="ECO:0000313" key="3">
    <source>
        <dbReference type="Proteomes" id="UP000479000"/>
    </source>
</evidence>
<gene>
    <name evidence="2" type="ORF">NTEN_LOCUS17872</name>
</gene>
<keyword evidence="3" id="KW-1185">Reference proteome</keyword>
<name>A0A6H5HBQ2_9HEMI</name>
<protein>
    <submittedName>
        <fullName evidence="2">Uncharacterized protein</fullName>
    </submittedName>
</protein>
<evidence type="ECO:0000256" key="1">
    <source>
        <dbReference type="SAM" id="MobiDB-lite"/>
    </source>
</evidence>
<dbReference type="AlphaFoldDB" id="A0A6H5HBQ2"/>
<proteinExistence type="predicted"/>
<dbReference type="Proteomes" id="UP000479000">
    <property type="component" value="Unassembled WGS sequence"/>
</dbReference>
<sequence>MKVILWICSTINHSIRSASRGLLNWESSRASMTCTTTNTTTLTMTASRLYPKLRNRTGKRSRFDFKIDLHFPFVPFVEQGLQIRLAPFSRKFVLPRVLQQARRKDEKYESGSEPSSAEEENPESNQQRSLNFCENPEDVRERYQQKRLATMKRPPPPPSRRDVV</sequence>
<organism evidence="2 3">
    <name type="scientific">Nesidiocoris tenuis</name>
    <dbReference type="NCBI Taxonomy" id="355587"/>
    <lineage>
        <taxon>Eukaryota</taxon>
        <taxon>Metazoa</taxon>
        <taxon>Ecdysozoa</taxon>
        <taxon>Arthropoda</taxon>
        <taxon>Hexapoda</taxon>
        <taxon>Insecta</taxon>
        <taxon>Pterygota</taxon>
        <taxon>Neoptera</taxon>
        <taxon>Paraneoptera</taxon>
        <taxon>Hemiptera</taxon>
        <taxon>Heteroptera</taxon>
        <taxon>Panheteroptera</taxon>
        <taxon>Cimicomorpha</taxon>
        <taxon>Miridae</taxon>
        <taxon>Dicyphina</taxon>
        <taxon>Nesidiocoris</taxon>
    </lineage>
</organism>
<accession>A0A6H5HBQ2</accession>
<reference evidence="2 3" key="1">
    <citation type="submission" date="2020-02" db="EMBL/GenBank/DDBJ databases">
        <authorList>
            <person name="Ferguson B K."/>
        </authorList>
    </citation>
    <scope>NUCLEOTIDE SEQUENCE [LARGE SCALE GENOMIC DNA]</scope>
</reference>